<evidence type="ECO:0000313" key="3">
    <source>
        <dbReference type="EMBL" id="UUX32963.1"/>
    </source>
</evidence>
<dbReference type="InterPro" id="IPR003848">
    <property type="entry name" value="DUF218"/>
</dbReference>
<dbReference type="Proteomes" id="UP001315967">
    <property type="component" value="Chromosome"/>
</dbReference>
<keyword evidence="1" id="KW-0472">Membrane</keyword>
<name>A0ABY5P2L7_9LACT</name>
<accession>A0ABY5P2L7</accession>
<dbReference type="RefSeq" id="WP_313792467.1">
    <property type="nucleotide sequence ID" value="NZ_CP102453.1"/>
</dbReference>
<gene>
    <name evidence="3" type="ORF">NRE15_08535</name>
</gene>
<sequence length="217" mass="24416">MRRIFRVVWLMLIAAIKLVLLGVVLFIVVIAGINLFVIGSNYSNFYTVNELSETAMMADDVPILVLGAGIINNEEPSNILANRLDKAIEIYEAAPNKQIIVSGDHTDQYYNEVAVMQQYLIEQGVNEANIVLDPQGYSTYESVNRLSQVVKTDKVIICTQGYHLSRALMIANRLGLEAVGVPADEVDYGRIERESREVFARVKDFAVVYFDYRTPFD</sequence>
<keyword evidence="4" id="KW-1185">Reference proteome</keyword>
<protein>
    <submittedName>
        <fullName evidence="3">YdcF family protein</fullName>
    </submittedName>
</protein>
<dbReference type="PANTHER" id="PTHR30336">
    <property type="entry name" value="INNER MEMBRANE PROTEIN, PROBABLE PERMEASE"/>
    <property type="match status" value="1"/>
</dbReference>
<keyword evidence="1" id="KW-0812">Transmembrane</keyword>
<dbReference type="CDD" id="cd06259">
    <property type="entry name" value="YdcF-like"/>
    <property type="match status" value="1"/>
</dbReference>
<dbReference type="Gene3D" id="3.40.50.620">
    <property type="entry name" value="HUPs"/>
    <property type="match status" value="1"/>
</dbReference>
<feature type="transmembrane region" description="Helical" evidence="1">
    <location>
        <begin position="7"/>
        <end position="37"/>
    </location>
</feature>
<dbReference type="EMBL" id="CP102453">
    <property type="protein sequence ID" value="UUX32963.1"/>
    <property type="molecule type" value="Genomic_DNA"/>
</dbReference>
<feature type="domain" description="DUF218" evidence="2">
    <location>
        <begin position="63"/>
        <end position="187"/>
    </location>
</feature>
<dbReference type="PANTHER" id="PTHR30336:SF6">
    <property type="entry name" value="INTEGRAL MEMBRANE PROTEIN"/>
    <property type="match status" value="1"/>
</dbReference>
<organism evidence="3 4">
    <name type="scientific">Fundicoccus culcitae</name>
    <dbReference type="NCBI Taxonomy" id="2969821"/>
    <lineage>
        <taxon>Bacteria</taxon>
        <taxon>Bacillati</taxon>
        <taxon>Bacillota</taxon>
        <taxon>Bacilli</taxon>
        <taxon>Lactobacillales</taxon>
        <taxon>Aerococcaceae</taxon>
        <taxon>Fundicoccus</taxon>
    </lineage>
</organism>
<evidence type="ECO:0000313" key="4">
    <source>
        <dbReference type="Proteomes" id="UP001315967"/>
    </source>
</evidence>
<evidence type="ECO:0000259" key="2">
    <source>
        <dbReference type="Pfam" id="PF02698"/>
    </source>
</evidence>
<dbReference type="InterPro" id="IPR014729">
    <property type="entry name" value="Rossmann-like_a/b/a_fold"/>
</dbReference>
<reference evidence="3 4" key="1">
    <citation type="submission" date="2022-08" db="EMBL/GenBank/DDBJ databases">
        <title>Aerococcaceae sp. nov isolated from spoiled eye mask.</title>
        <authorList>
            <person name="Zhou G."/>
            <person name="Xie X.-B."/>
            <person name="Shi Q.-S."/>
            <person name="Wang Y.-S."/>
            <person name="Wen X."/>
            <person name="Peng H."/>
            <person name="Yang X.-J."/>
            <person name="Tao H.-B."/>
            <person name="Huang X.-M."/>
        </authorList>
    </citation>
    <scope>NUCLEOTIDE SEQUENCE [LARGE SCALE GENOMIC DNA]</scope>
    <source>
        <strain evidence="4">DM20194951</strain>
    </source>
</reference>
<keyword evidence="1" id="KW-1133">Transmembrane helix</keyword>
<proteinExistence type="predicted"/>
<dbReference type="Pfam" id="PF02698">
    <property type="entry name" value="DUF218"/>
    <property type="match status" value="1"/>
</dbReference>
<dbReference type="InterPro" id="IPR051599">
    <property type="entry name" value="Cell_Envelope_Assoc"/>
</dbReference>
<evidence type="ECO:0000256" key="1">
    <source>
        <dbReference type="SAM" id="Phobius"/>
    </source>
</evidence>